<protein>
    <submittedName>
        <fullName evidence="9">Disease resistance protein</fullName>
    </submittedName>
</protein>
<dbReference type="Gene3D" id="3.40.50.300">
    <property type="entry name" value="P-loop containing nucleotide triphosphate hydrolases"/>
    <property type="match status" value="1"/>
</dbReference>
<evidence type="ECO:0000256" key="7">
    <source>
        <dbReference type="SAM" id="Coils"/>
    </source>
</evidence>
<keyword evidence="5" id="KW-0611">Plant defense</keyword>
<keyword evidence="4" id="KW-0547">Nucleotide-binding</keyword>
<dbReference type="SUPFAM" id="SSF52058">
    <property type="entry name" value="L domain-like"/>
    <property type="match status" value="1"/>
</dbReference>
<dbReference type="InterPro" id="IPR050905">
    <property type="entry name" value="Plant_NBS-LRR"/>
</dbReference>
<dbReference type="InterPro" id="IPR032675">
    <property type="entry name" value="LRR_dom_sf"/>
</dbReference>
<dbReference type="InterPro" id="IPR036388">
    <property type="entry name" value="WH-like_DNA-bd_sf"/>
</dbReference>
<feature type="domain" description="AAA+ ATPase" evidence="8">
    <location>
        <begin position="169"/>
        <end position="312"/>
    </location>
</feature>
<dbReference type="FunFam" id="1.10.8.430:FF:000003">
    <property type="entry name" value="Probable disease resistance protein At5g66910"/>
    <property type="match status" value="1"/>
</dbReference>
<dbReference type="GO" id="GO:0006952">
    <property type="term" value="P:defense response"/>
    <property type="evidence" value="ECO:0007669"/>
    <property type="project" value="UniProtKB-KW"/>
</dbReference>
<evidence type="ECO:0000256" key="5">
    <source>
        <dbReference type="ARBA" id="ARBA00022821"/>
    </source>
</evidence>
<dbReference type="InterPro" id="IPR002182">
    <property type="entry name" value="NB-ARC"/>
</dbReference>
<comment type="similarity">
    <text evidence="1">Belongs to the disease resistance NB-LRR family.</text>
</comment>
<dbReference type="Proteomes" id="UP001163823">
    <property type="component" value="Chromosome 7"/>
</dbReference>
<gene>
    <name evidence="9" type="ORF">O6P43_018101</name>
</gene>
<comment type="caution">
    <text evidence="9">The sequence shown here is derived from an EMBL/GenBank/DDBJ whole genome shotgun (WGS) entry which is preliminary data.</text>
</comment>
<dbReference type="Gene3D" id="3.80.10.10">
    <property type="entry name" value="Ribonuclease Inhibitor"/>
    <property type="match status" value="1"/>
</dbReference>
<dbReference type="InterPro" id="IPR001611">
    <property type="entry name" value="Leu-rich_rpt"/>
</dbReference>
<dbReference type="Pfam" id="PF23559">
    <property type="entry name" value="WHD_DRP"/>
    <property type="match status" value="1"/>
</dbReference>
<evidence type="ECO:0000256" key="6">
    <source>
        <dbReference type="ARBA" id="ARBA00022840"/>
    </source>
</evidence>
<dbReference type="InterPro" id="IPR042197">
    <property type="entry name" value="Apaf_helical"/>
</dbReference>
<dbReference type="Pfam" id="PF13855">
    <property type="entry name" value="LRR_8"/>
    <property type="match status" value="1"/>
</dbReference>
<accession>A0AAD7LRE9</accession>
<sequence length="798" mass="91164">MDFGPILDLITRLWDCSANRIRYIRNLENNLNSLRNARDELNNVYQDVKTEVEVEEAHQKKRTNEVINWLDNVDAKEKEVGLILDKGEQVTQSKCVWSCCPKNCWSSYKLGKVVPQMIDDVNALTEKRRSLHVSQIMPHVRVDELPMETITVGLESSFDEVRKCFEDASVGTIGIYGMPGVGKTTLLKKFNNDFLVPRSHEFYVVIWVVVSRELDVLKIHQVIKNKLHIPDEDWRERDVDERAVAIFNVMKKKKFVLLLDDIWKRFDLLTLGIPIPDGQNGSRVIFTTRSKEVCHNMAKRIIRVECLAKEGAFQLFESKVGEETLNSHPSVPDLAKEVVAECRGLPLALITVGRAMANKKDPDQWRRAIEILKNNPSKVSGIVDEVFLLLEFSYNSLPSRTHKTCFLYCSLFPEDYSIKKDQLIELWIGEGFLNEFGDIYGARAEGEDIIECLKLACLLEEGGHGQKNSVKMHDVIRDMALWVACEHGSKHKFGVFDSTALSFLNVLLPKWKEAERLSLWRSSLPISLGEPFSPRLLTLIVRETRLDKFPSGYFKYGQAIKVLDLSENYDLVEIPAEIGELTNLEYLNLSFTRITELPIELNKLKRLRVLLFNEIKSCLTIPTTLLSNLSSLQVFSNTSSSPSFLSSSCYNESLLLQELEMLEHLKDISIVLVSSSSLEVLLNSTKLQKCIKRLQLCSFPPDSPRSGHEYIICNLQILKELNSAKSLKILTGELNWWNSLQWEDQSTKCLFEEAVSVLDVFSKNVLAEGNEFYPRCLFEEAVSEFYPRCLFEERIGGG</sequence>
<dbReference type="FunFam" id="3.40.50.300:FF:001091">
    <property type="entry name" value="Probable disease resistance protein At1g61300"/>
    <property type="match status" value="1"/>
</dbReference>
<dbReference type="InterPro" id="IPR027417">
    <property type="entry name" value="P-loop_NTPase"/>
</dbReference>
<dbReference type="PROSITE" id="PS51450">
    <property type="entry name" value="LRR"/>
    <property type="match status" value="1"/>
</dbReference>
<dbReference type="AlphaFoldDB" id="A0AAD7LRE9"/>
<evidence type="ECO:0000313" key="10">
    <source>
        <dbReference type="Proteomes" id="UP001163823"/>
    </source>
</evidence>
<organism evidence="9 10">
    <name type="scientific">Quillaja saponaria</name>
    <name type="common">Soap bark tree</name>
    <dbReference type="NCBI Taxonomy" id="32244"/>
    <lineage>
        <taxon>Eukaryota</taxon>
        <taxon>Viridiplantae</taxon>
        <taxon>Streptophyta</taxon>
        <taxon>Embryophyta</taxon>
        <taxon>Tracheophyta</taxon>
        <taxon>Spermatophyta</taxon>
        <taxon>Magnoliopsida</taxon>
        <taxon>eudicotyledons</taxon>
        <taxon>Gunneridae</taxon>
        <taxon>Pentapetalae</taxon>
        <taxon>rosids</taxon>
        <taxon>fabids</taxon>
        <taxon>Fabales</taxon>
        <taxon>Quillajaceae</taxon>
        <taxon>Quillaja</taxon>
    </lineage>
</organism>
<dbReference type="Gene3D" id="1.10.10.10">
    <property type="entry name" value="Winged helix-like DNA-binding domain superfamily/Winged helix DNA-binding domain"/>
    <property type="match status" value="1"/>
</dbReference>
<evidence type="ECO:0000256" key="1">
    <source>
        <dbReference type="ARBA" id="ARBA00008894"/>
    </source>
</evidence>
<keyword evidence="2" id="KW-0433">Leucine-rich repeat</keyword>
<dbReference type="Pfam" id="PF00931">
    <property type="entry name" value="NB-ARC"/>
    <property type="match status" value="1"/>
</dbReference>
<dbReference type="PANTHER" id="PTHR33463:SF220">
    <property type="entry name" value="NB-ARC DOMAIN-CONTAINING PROTEIN"/>
    <property type="match status" value="1"/>
</dbReference>
<name>A0AAD7LRE9_QUISA</name>
<evidence type="ECO:0000256" key="2">
    <source>
        <dbReference type="ARBA" id="ARBA00022614"/>
    </source>
</evidence>
<keyword evidence="7" id="KW-0175">Coiled coil</keyword>
<dbReference type="InterPro" id="IPR058922">
    <property type="entry name" value="WHD_DRP"/>
</dbReference>
<dbReference type="EMBL" id="JARAOO010000007">
    <property type="protein sequence ID" value="KAJ7962946.1"/>
    <property type="molecule type" value="Genomic_DNA"/>
</dbReference>
<dbReference type="FunFam" id="1.10.10.10:FF:000322">
    <property type="entry name" value="Probable disease resistance protein At1g63360"/>
    <property type="match status" value="1"/>
</dbReference>
<dbReference type="SMART" id="SM00382">
    <property type="entry name" value="AAA"/>
    <property type="match status" value="1"/>
</dbReference>
<dbReference type="GO" id="GO:0005524">
    <property type="term" value="F:ATP binding"/>
    <property type="evidence" value="ECO:0007669"/>
    <property type="project" value="UniProtKB-KW"/>
</dbReference>
<evidence type="ECO:0000259" key="8">
    <source>
        <dbReference type="SMART" id="SM00382"/>
    </source>
</evidence>
<dbReference type="SUPFAM" id="SSF52540">
    <property type="entry name" value="P-loop containing nucleoside triphosphate hydrolases"/>
    <property type="match status" value="1"/>
</dbReference>
<keyword evidence="10" id="KW-1185">Reference proteome</keyword>
<dbReference type="PANTHER" id="PTHR33463">
    <property type="entry name" value="NB-ARC DOMAIN-CONTAINING PROTEIN-RELATED"/>
    <property type="match status" value="1"/>
</dbReference>
<dbReference type="GO" id="GO:0043531">
    <property type="term" value="F:ADP binding"/>
    <property type="evidence" value="ECO:0007669"/>
    <property type="project" value="InterPro"/>
</dbReference>
<evidence type="ECO:0000256" key="4">
    <source>
        <dbReference type="ARBA" id="ARBA00022741"/>
    </source>
</evidence>
<reference evidence="9" key="1">
    <citation type="journal article" date="2023" name="Science">
        <title>Elucidation of the pathway for biosynthesis of saponin adjuvants from the soapbark tree.</title>
        <authorList>
            <person name="Reed J."/>
            <person name="Orme A."/>
            <person name="El-Demerdash A."/>
            <person name="Owen C."/>
            <person name="Martin L.B.B."/>
            <person name="Misra R.C."/>
            <person name="Kikuchi S."/>
            <person name="Rejzek M."/>
            <person name="Martin A.C."/>
            <person name="Harkess A."/>
            <person name="Leebens-Mack J."/>
            <person name="Louveau T."/>
            <person name="Stephenson M.J."/>
            <person name="Osbourn A."/>
        </authorList>
    </citation>
    <scope>NUCLEOTIDE SEQUENCE</scope>
    <source>
        <strain evidence="9">S10</strain>
    </source>
</reference>
<evidence type="ECO:0000313" key="9">
    <source>
        <dbReference type="EMBL" id="KAJ7962946.1"/>
    </source>
</evidence>
<dbReference type="KEGG" id="qsa:O6P43_018101"/>
<dbReference type="InterPro" id="IPR003593">
    <property type="entry name" value="AAA+_ATPase"/>
</dbReference>
<dbReference type="PRINTS" id="PR00364">
    <property type="entry name" value="DISEASERSIST"/>
</dbReference>
<keyword evidence="3" id="KW-0677">Repeat</keyword>
<keyword evidence="6" id="KW-0067">ATP-binding</keyword>
<feature type="coiled-coil region" evidence="7">
    <location>
        <begin position="24"/>
        <end position="58"/>
    </location>
</feature>
<evidence type="ECO:0000256" key="3">
    <source>
        <dbReference type="ARBA" id="ARBA00022737"/>
    </source>
</evidence>
<proteinExistence type="inferred from homology"/>
<dbReference type="Gene3D" id="1.10.8.430">
    <property type="entry name" value="Helical domain of apoptotic protease-activating factors"/>
    <property type="match status" value="1"/>
</dbReference>